<dbReference type="PROSITE" id="PS00990">
    <property type="entry name" value="CLAT_ADAPTOR_M_1"/>
    <property type="match status" value="1"/>
</dbReference>
<dbReference type="eggNOG" id="KOG2740">
    <property type="taxonomic scope" value="Eukaryota"/>
</dbReference>
<dbReference type="SUPFAM" id="SSF49447">
    <property type="entry name" value="Second domain of Mu2 adaptin subunit (ap50) of ap2 adaptor"/>
    <property type="match status" value="1"/>
</dbReference>
<organism evidence="8 9">
    <name type="scientific">Lodderomyces elongisporus (strain ATCC 11503 / CBS 2605 / JCM 1781 / NBRC 1676 / NRRL YB-4239)</name>
    <name type="common">Yeast</name>
    <name type="synonym">Saccharomyces elongisporus</name>
    <dbReference type="NCBI Taxonomy" id="379508"/>
    <lineage>
        <taxon>Eukaryota</taxon>
        <taxon>Fungi</taxon>
        <taxon>Dikarya</taxon>
        <taxon>Ascomycota</taxon>
        <taxon>Saccharomycotina</taxon>
        <taxon>Pichiomycetes</taxon>
        <taxon>Debaryomycetaceae</taxon>
        <taxon>Candida/Lodderomyces clade</taxon>
        <taxon>Lodderomyces</taxon>
    </lineage>
</organism>
<evidence type="ECO:0000313" key="9">
    <source>
        <dbReference type="Proteomes" id="UP000001996"/>
    </source>
</evidence>
<dbReference type="InterPro" id="IPR028565">
    <property type="entry name" value="MHD"/>
</dbReference>
<dbReference type="Proteomes" id="UP000001996">
    <property type="component" value="Unassembled WGS sequence"/>
</dbReference>
<dbReference type="HOGENOM" id="CLU_026449_1_0_1"/>
<dbReference type="AlphaFoldDB" id="A5E4V1"/>
<evidence type="ECO:0000256" key="3">
    <source>
        <dbReference type="ARBA" id="ARBA00022927"/>
    </source>
</evidence>
<evidence type="ECO:0000256" key="4">
    <source>
        <dbReference type="ARBA" id="ARBA00023136"/>
    </source>
</evidence>
<keyword evidence="9" id="KW-1185">Reference proteome</keyword>
<dbReference type="GO" id="GO:0012505">
    <property type="term" value="C:endomembrane system"/>
    <property type="evidence" value="ECO:0007669"/>
    <property type="project" value="UniProtKB-SubCell"/>
</dbReference>
<gene>
    <name evidence="8" type="ORF">LELG_04640</name>
</gene>
<reference evidence="8 9" key="1">
    <citation type="journal article" date="2009" name="Nature">
        <title>Evolution of pathogenicity and sexual reproduction in eight Candida genomes.</title>
        <authorList>
            <person name="Butler G."/>
            <person name="Rasmussen M.D."/>
            <person name="Lin M.F."/>
            <person name="Santos M.A."/>
            <person name="Sakthikumar S."/>
            <person name="Munro C.A."/>
            <person name="Rheinbay E."/>
            <person name="Grabherr M."/>
            <person name="Forche A."/>
            <person name="Reedy J.L."/>
            <person name="Agrafioti I."/>
            <person name="Arnaud M.B."/>
            <person name="Bates S."/>
            <person name="Brown A.J."/>
            <person name="Brunke S."/>
            <person name="Costanzo M.C."/>
            <person name="Fitzpatrick D.A."/>
            <person name="de Groot P.W."/>
            <person name="Harris D."/>
            <person name="Hoyer L.L."/>
            <person name="Hube B."/>
            <person name="Klis F.M."/>
            <person name="Kodira C."/>
            <person name="Lennard N."/>
            <person name="Logue M.E."/>
            <person name="Martin R."/>
            <person name="Neiman A.M."/>
            <person name="Nikolaou E."/>
            <person name="Quail M.A."/>
            <person name="Quinn J."/>
            <person name="Santos M.C."/>
            <person name="Schmitzberger F.F."/>
            <person name="Sherlock G."/>
            <person name="Shah P."/>
            <person name="Silverstein K.A."/>
            <person name="Skrzypek M.S."/>
            <person name="Soll D."/>
            <person name="Staggs R."/>
            <person name="Stansfield I."/>
            <person name="Stumpf M.P."/>
            <person name="Sudbery P.E."/>
            <person name="Srikantha T."/>
            <person name="Zeng Q."/>
            <person name="Berman J."/>
            <person name="Berriman M."/>
            <person name="Heitman J."/>
            <person name="Gow N.A."/>
            <person name="Lorenz M.C."/>
            <person name="Birren B.W."/>
            <person name="Kellis M."/>
            <person name="Cuomo C.A."/>
        </authorList>
    </citation>
    <scope>NUCLEOTIDE SEQUENCE [LARGE SCALE GENOMIC DNA]</scope>
    <source>
        <strain evidence="9">ATCC 11503 / BCRC 21390 / CBS 2605 / JCM 1781 / NBRC 1676 / NRRL YB-4239</strain>
    </source>
</reference>
<dbReference type="Gene3D" id="3.30.450.60">
    <property type="match status" value="1"/>
</dbReference>
<dbReference type="InterPro" id="IPR001392">
    <property type="entry name" value="Clathrin_mu"/>
</dbReference>
<comment type="similarity">
    <text evidence="5">Belongs to the adaptor complexes medium subunit family.</text>
</comment>
<sequence length="515" mass="58341">MIDALYISDAAHSLVYEYSSKLLVPSFKSLLHKIYDLDATSTGFDNTTTSATNKSLPSTIALNAKYDLIIYRQNSLSFVLLCSKDDVGVKITSSSANPLLPNTFIERLIETLEEFFGELSSSKISNHNDVVTLILYQMLDDGSPNITDFNKLRDLVKHNSLLTKILNEAQRTTGYNQSNTGQAFSNDIPWRRADVRHTSNEMYVDVIETVSLLIKPIVKRNKVEHFDSAFYSSKNDSLVDNYILNGHIDGRIDFLCHLTGVPTLELILNKVGAHLELPSLHRCVNYDLFRERRGVLSFIPPDGKTTLMKYDVDLNQMQSYKEKMNLIKLGTIDVQFVTNESSSDFEIKIFPAQMINKVEFVKIKIVCADSNDQVKVNRITHGDFQNKINRKHEWSIREIKKNVVPTLSGSIVTDADNDDEQENGKEVQEKEIAGGREREREREKQNHKNEDEAIATSRHKAPLYLEVEYCHKGSVPSGLKVESLKIKSARGLGENVKPFKGVKYITNSGHYIVRS</sequence>
<keyword evidence="2 5" id="KW-0813">Transport</keyword>
<dbReference type="GO" id="GO:0030131">
    <property type="term" value="C:clathrin adaptor complex"/>
    <property type="evidence" value="ECO:0007669"/>
    <property type="project" value="UniProtKB-UniRule"/>
</dbReference>
<dbReference type="InterPro" id="IPR036168">
    <property type="entry name" value="AP2_Mu_C_sf"/>
</dbReference>
<dbReference type="Gene3D" id="2.60.40.1170">
    <property type="entry name" value="Mu homology domain, subdomain B"/>
    <property type="match status" value="2"/>
</dbReference>
<dbReference type="GO" id="GO:0006886">
    <property type="term" value="P:intracellular protein transport"/>
    <property type="evidence" value="ECO:0007669"/>
    <property type="project" value="UniProtKB-UniRule"/>
</dbReference>
<dbReference type="OMA" id="LNEMCDG"/>
<dbReference type="CDD" id="cd09252">
    <property type="entry name" value="AP-3_Mu3_Cterm"/>
    <property type="match status" value="1"/>
</dbReference>
<protein>
    <recommendedName>
        <fullName evidence="7">MHD domain-containing protein</fullName>
    </recommendedName>
</protein>
<dbReference type="InterPro" id="IPR018240">
    <property type="entry name" value="Clathrin_mu_CS"/>
</dbReference>
<keyword evidence="3 5" id="KW-0653">Protein transport</keyword>
<evidence type="ECO:0000313" key="8">
    <source>
        <dbReference type="EMBL" id="EDK46459.1"/>
    </source>
</evidence>
<dbReference type="PANTHER" id="PTHR10529">
    <property type="entry name" value="AP COMPLEX SUBUNIT MU"/>
    <property type="match status" value="1"/>
</dbReference>
<dbReference type="EMBL" id="CH981530">
    <property type="protein sequence ID" value="EDK46459.1"/>
    <property type="molecule type" value="Genomic_DNA"/>
</dbReference>
<evidence type="ECO:0000256" key="1">
    <source>
        <dbReference type="ARBA" id="ARBA00004308"/>
    </source>
</evidence>
<dbReference type="PIRSF" id="PIRSF005992">
    <property type="entry name" value="Clathrin_mu"/>
    <property type="match status" value="1"/>
</dbReference>
<dbReference type="InParanoid" id="A5E4V1"/>
<dbReference type="FunCoup" id="A5E4V1">
    <property type="interactions" value="132"/>
</dbReference>
<proteinExistence type="inferred from homology"/>
<evidence type="ECO:0000256" key="6">
    <source>
        <dbReference type="SAM" id="MobiDB-lite"/>
    </source>
</evidence>
<accession>A5E4V1</accession>
<dbReference type="Pfam" id="PF00928">
    <property type="entry name" value="Adap_comp_sub"/>
    <property type="match status" value="1"/>
</dbReference>
<dbReference type="OrthoDB" id="870at2759"/>
<dbReference type="STRING" id="379508.A5E4V1"/>
<evidence type="ECO:0000256" key="2">
    <source>
        <dbReference type="ARBA" id="ARBA00022448"/>
    </source>
</evidence>
<dbReference type="SUPFAM" id="SSF64356">
    <property type="entry name" value="SNARE-like"/>
    <property type="match status" value="1"/>
</dbReference>
<feature type="domain" description="MHD" evidence="7">
    <location>
        <begin position="215"/>
        <end position="514"/>
    </location>
</feature>
<name>A5E4V1_LODEL</name>
<keyword evidence="4" id="KW-0472">Membrane</keyword>
<evidence type="ECO:0000259" key="7">
    <source>
        <dbReference type="PROSITE" id="PS51072"/>
    </source>
</evidence>
<feature type="compositionally biased region" description="Basic and acidic residues" evidence="6">
    <location>
        <begin position="422"/>
        <end position="451"/>
    </location>
</feature>
<dbReference type="VEuPathDB" id="FungiDB:LELG_04640"/>
<dbReference type="GO" id="GO:0016192">
    <property type="term" value="P:vesicle-mediated transport"/>
    <property type="evidence" value="ECO:0007669"/>
    <property type="project" value="InterPro"/>
</dbReference>
<evidence type="ECO:0000256" key="5">
    <source>
        <dbReference type="PIRNR" id="PIRNR005992"/>
    </source>
</evidence>
<dbReference type="InterPro" id="IPR011012">
    <property type="entry name" value="Longin-like_dom_sf"/>
</dbReference>
<comment type="subcellular location">
    <subcellularLocation>
        <location evidence="1">Endomembrane system</location>
    </subcellularLocation>
</comment>
<dbReference type="InterPro" id="IPR050431">
    <property type="entry name" value="Adaptor_comp_med_subunit"/>
</dbReference>
<dbReference type="PRINTS" id="PR00314">
    <property type="entry name" value="CLATHRINADPT"/>
</dbReference>
<feature type="region of interest" description="Disordered" evidence="6">
    <location>
        <begin position="410"/>
        <end position="453"/>
    </location>
</feature>
<dbReference type="PROSITE" id="PS51072">
    <property type="entry name" value="MHD"/>
    <property type="match status" value="1"/>
</dbReference>